<feature type="domain" description="GGDEF" evidence="5">
    <location>
        <begin position="419"/>
        <end position="552"/>
    </location>
</feature>
<dbReference type="RefSeq" id="WP_181557299.1">
    <property type="nucleotide sequence ID" value="NZ_CP064060.1"/>
</dbReference>
<feature type="domain" description="EAL" evidence="4">
    <location>
        <begin position="561"/>
        <end position="810"/>
    </location>
</feature>
<dbReference type="Gene3D" id="3.20.20.450">
    <property type="entry name" value="EAL domain"/>
    <property type="match status" value="1"/>
</dbReference>
<dbReference type="SUPFAM" id="SSF55073">
    <property type="entry name" value="Nucleotide cyclase"/>
    <property type="match status" value="1"/>
</dbReference>
<dbReference type="EMBL" id="JACDUT010000015">
    <property type="protein sequence ID" value="MBA2876619.1"/>
    <property type="molecule type" value="Genomic_DNA"/>
</dbReference>
<organism evidence="6 7">
    <name type="scientific">Thermaerobacillus caldiproteolyticus</name>
    <dbReference type="NCBI Taxonomy" id="247480"/>
    <lineage>
        <taxon>Bacteria</taxon>
        <taxon>Bacillati</taxon>
        <taxon>Bacillota</taxon>
        <taxon>Bacilli</taxon>
        <taxon>Bacillales</taxon>
        <taxon>Anoxybacillaceae</taxon>
        <taxon>Thermaerobacillus</taxon>
    </lineage>
</organism>
<dbReference type="CDD" id="cd01949">
    <property type="entry name" value="GGDEF"/>
    <property type="match status" value="1"/>
</dbReference>
<comment type="caution">
    <text evidence="6">The sequence shown here is derived from an EMBL/GenBank/DDBJ whole genome shotgun (WGS) entry which is preliminary data.</text>
</comment>
<dbReference type="SMART" id="SM00091">
    <property type="entry name" value="PAS"/>
    <property type="match status" value="1"/>
</dbReference>
<dbReference type="SMART" id="SM00267">
    <property type="entry name" value="GGDEF"/>
    <property type="match status" value="1"/>
</dbReference>
<dbReference type="InterPro" id="IPR035919">
    <property type="entry name" value="EAL_sf"/>
</dbReference>
<protein>
    <submittedName>
        <fullName evidence="6">Diguanylate cyclase (GGDEF)-like protein/PAS domain S-box-containing protein</fullName>
    </submittedName>
</protein>
<dbReference type="SUPFAM" id="SSF141868">
    <property type="entry name" value="EAL domain-like"/>
    <property type="match status" value="1"/>
</dbReference>
<dbReference type="PROSITE" id="PS50883">
    <property type="entry name" value="EAL"/>
    <property type="match status" value="1"/>
</dbReference>
<dbReference type="Proteomes" id="UP000523087">
    <property type="component" value="Unassembled WGS sequence"/>
</dbReference>
<gene>
    <name evidence="6" type="ORF">HNR31_003437</name>
</gene>
<dbReference type="Pfam" id="PF13426">
    <property type="entry name" value="PAS_9"/>
    <property type="match status" value="1"/>
</dbReference>
<dbReference type="PROSITE" id="PS50113">
    <property type="entry name" value="PAC"/>
    <property type="match status" value="1"/>
</dbReference>
<proteinExistence type="predicted"/>
<evidence type="ECO:0000259" key="2">
    <source>
        <dbReference type="PROSITE" id="PS50112"/>
    </source>
</evidence>
<dbReference type="NCBIfam" id="TIGR00229">
    <property type="entry name" value="sensory_box"/>
    <property type="match status" value="1"/>
</dbReference>
<feature type="domain" description="PAS" evidence="2">
    <location>
        <begin position="275"/>
        <end position="335"/>
    </location>
</feature>
<dbReference type="Gene3D" id="3.30.70.270">
    <property type="match status" value="1"/>
</dbReference>
<dbReference type="InterPro" id="IPR035965">
    <property type="entry name" value="PAS-like_dom_sf"/>
</dbReference>
<keyword evidence="1" id="KW-0472">Membrane</keyword>
<dbReference type="InterPro" id="IPR000700">
    <property type="entry name" value="PAS-assoc_C"/>
</dbReference>
<evidence type="ECO:0000256" key="1">
    <source>
        <dbReference type="SAM" id="Phobius"/>
    </source>
</evidence>
<keyword evidence="1" id="KW-1133">Transmembrane helix</keyword>
<dbReference type="InterPro" id="IPR000160">
    <property type="entry name" value="GGDEF_dom"/>
</dbReference>
<dbReference type="SUPFAM" id="SSF55785">
    <property type="entry name" value="PYP-like sensor domain (PAS domain)"/>
    <property type="match status" value="1"/>
</dbReference>
<evidence type="ECO:0000259" key="5">
    <source>
        <dbReference type="PROSITE" id="PS50887"/>
    </source>
</evidence>
<evidence type="ECO:0000313" key="6">
    <source>
        <dbReference type="EMBL" id="MBA2876619.1"/>
    </source>
</evidence>
<evidence type="ECO:0000259" key="4">
    <source>
        <dbReference type="PROSITE" id="PS50883"/>
    </source>
</evidence>
<dbReference type="PROSITE" id="PS50112">
    <property type="entry name" value="PAS"/>
    <property type="match status" value="1"/>
</dbReference>
<dbReference type="InterPro" id="IPR052155">
    <property type="entry name" value="Biofilm_reg_signaling"/>
</dbReference>
<dbReference type="Pfam" id="PF00990">
    <property type="entry name" value="GGDEF"/>
    <property type="match status" value="1"/>
</dbReference>
<feature type="transmembrane region" description="Helical" evidence="1">
    <location>
        <begin position="238"/>
        <end position="260"/>
    </location>
</feature>
<dbReference type="Gene3D" id="3.30.450.20">
    <property type="entry name" value="PAS domain"/>
    <property type="match status" value="1"/>
</dbReference>
<reference evidence="6 7" key="1">
    <citation type="submission" date="2020-07" db="EMBL/GenBank/DDBJ databases">
        <title>Genomic Encyclopedia of Type Strains, Phase IV (KMG-IV): sequencing the most valuable type-strain genomes for metagenomic binning, comparative biology and taxonomic classification.</title>
        <authorList>
            <person name="Goeker M."/>
        </authorList>
    </citation>
    <scope>NUCLEOTIDE SEQUENCE [LARGE SCALE GENOMIC DNA]</scope>
    <source>
        <strain evidence="6 7">DSM 15730</strain>
    </source>
</reference>
<dbReference type="InterPro" id="IPR000014">
    <property type="entry name" value="PAS"/>
</dbReference>
<dbReference type="SMART" id="SM00052">
    <property type="entry name" value="EAL"/>
    <property type="match status" value="1"/>
</dbReference>
<evidence type="ECO:0000313" key="7">
    <source>
        <dbReference type="Proteomes" id="UP000523087"/>
    </source>
</evidence>
<feature type="domain" description="PAC" evidence="3">
    <location>
        <begin position="341"/>
        <end position="391"/>
    </location>
</feature>
<dbReference type="InterPro" id="IPR043128">
    <property type="entry name" value="Rev_trsase/Diguanyl_cyclase"/>
</dbReference>
<dbReference type="AlphaFoldDB" id="A0A7V9Z9N7"/>
<name>A0A7V9Z9N7_9BACL</name>
<dbReference type="CDD" id="cd01948">
    <property type="entry name" value="EAL"/>
    <property type="match status" value="1"/>
</dbReference>
<dbReference type="Pfam" id="PF00563">
    <property type="entry name" value="EAL"/>
    <property type="match status" value="1"/>
</dbReference>
<evidence type="ECO:0000259" key="3">
    <source>
        <dbReference type="PROSITE" id="PS50113"/>
    </source>
</evidence>
<dbReference type="InterPro" id="IPR001633">
    <property type="entry name" value="EAL_dom"/>
</dbReference>
<dbReference type="PANTHER" id="PTHR44757:SF2">
    <property type="entry name" value="BIOFILM ARCHITECTURE MAINTENANCE PROTEIN MBAA"/>
    <property type="match status" value="1"/>
</dbReference>
<dbReference type="NCBIfam" id="TIGR00254">
    <property type="entry name" value="GGDEF"/>
    <property type="match status" value="1"/>
</dbReference>
<sequence length="816" mass="95010">MGSKGIEYAAFVLTVIAVIVVVQWQINRLSKRKLTLSIFQVARRWTIVFYIVTALFLAFGVWYVSWFEANEYKEYKRFSEHFTKVFSTELFELHHESLNDETKETNPTYIHILKAMLRWQHDHPEIHNWYTLKKNKDGENYFVVAPEMDYNHNGIIDGKKEQRVPIGTVYRKRIPELEEAFQGKFSMQKEPTSNNWGENISAFSPIFDKSGKVNAVIGIDYDAKGYLKKLQQEREKGIAILFLMFLVYYAVYVLVIYIQIEKRLFQKHKKELEISQARFKRLSEVTMEGIVIHSQGKVVEVNESACRLFGYTESEFVHLPIEDLIVPESLKKLKNNGCREGTYEIDLRRKDGTRFPAEILQRDYEYDSKRVSVTAIRDITERKQNEEKMHYITFHDDLTGLPNKESLYQIITEHMKEGSQQAVMFIEMNGIKMINDLYGYSVGDQVLLGAASQIQKIMNDHMVLGRWGGNEFILIFPHIHRKEEVKEFAAQMIETLEEPIVVNDQEFFITARIGISLYPHDGTDAKTLIKKADIARYELGKKATSQYLFFKEQMNQTIQEKMTIEQELRRALEDGEFELYYQPQIRLDTGTVTGMEALIRWNHPEKGLIAPDTFIPVAEQTGFIIPINEWVIRTACQQTKLLLDEYPFLSVSVNLSPYEFESRRFVHKLVKILEETGLPPYCLDLEITERMAMDTEKAIAILHRLKSVGVMISMDDFGTGYSSLSYLKHLPIDRLKIDRSFVRNIQEEEAILPAIISLGHNIGMKVLAEGVETGQEVAYLKEKRCDEAQGYYYAKPLPFHEFVEFLRQYSQTKPRV</sequence>
<dbReference type="PROSITE" id="PS50887">
    <property type="entry name" value="GGDEF"/>
    <property type="match status" value="1"/>
</dbReference>
<dbReference type="PANTHER" id="PTHR44757">
    <property type="entry name" value="DIGUANYLATE CYCLASE DGCP"/>
    <property type="match status" value="1"/>
</dbReference>
<accession>A0A7V9Z9N7</accession>
<dbReference type="FunFam" id="3.20.20.450:FF:000001">
    <property type="entry name" value="Cyclic di-GMP phosphodiesterase yahA"/>
    <property type="match status" value="1"/>
</dbReference>
<keyword evidence="1" id="KW-0812">Transmembrane</keyword>
<dbReference type="CDD" id="cd00130">
    <property type="entry name" value="PAS"/>
    <property type="match status" value="1"/>
</dbReference>
<feature type="transmembrane region" description="Helical" evidence="1">
    <location>
        <begin position="47"/>
        <end position="67"/>
    </location>
</feature>
<dbReference type="InterPro" id="IPR029787">
    <property type="entry name" value="Nucleotide_cyclase"/>
</dbReference>
<keyword evidence="7" id="KW-1185">Reference proteome</keyword>
<feature type="transmembrane region" description="Helical" evidence="1">
    <location>
        <begin position="6"/>
        <end position="26"/>
    </location>
</feature>